<dbReference type="GO" id="GO:0003677">
    <property type="term" value="F:DNA binding"/>
    <property type="evidence" value="ECO:0007669"/>
    <property type="project" value="InterPro"/>
</dbReference>
<dbReference type="OrthoDB" id="1666965at2"/>
<dbReference type="InterPro" id="IPR013321">
    <property type="entry name" value="Arc_rbn_hlx_hlx"/>
</dbReference>
<evidence type="ECO:0000259" key="1">
    <source>
        <dbReference type="Pfam" id="PF03869"/>
    </source>
</evidence>
<dbReference type="InterPro" id="IPR010985">
    <property type="entry name" value="Ribbon_hlx_hlx"/>
</dbReference>
<dbReference type="GO" id="GO:0006355">
    <property type="term" value="P:regulation of DNA-templated transcription"/>
    <property type="evidence" value="ECO:0007669"/>
    <property type="project" value="InterPro"/>
</dbReference>
<dbReference type="Proteomes" id="UP000179284">
    <property type="component" value="Chromosome I"/>
</dbReference>
<dbReference type="SUPFAM" id="SSF47598">
    <property type="entry name" value="Ribbon-helix-helix"/>
    <property type="match status" value="1"/>
</dbReference>
<sequence length="55" mass="6463">MLEIKKEYSSYVNKTFRLPEEIINRLEKEAEDNNTSLNKVIIQCLEYAIQGLKSD</sequence>
<reference evidence="3" key="1">
    <citation type="submission" date="2016-10" db="EMBL/GenBank/DDBJ databases">
        <title>The complete genome sequence of the rumen bacterium Butyrivibrio hungatei MB2003.</title>
        <authorList>
            <person name="Palevich N."/>
            <person name="Kelly W.J."/>
            <person name="Leahy S.C."/>
            <person name="Altermann E."/>
            <person name="Rakonjac J."/>
            <person name="Attwood G.T."/>
        </authorList>
    </citation>
    <scope>NUCLEOTIDE SEQUENCE [LARGE SCALE GENOMIC DNA]</scope>
    <source>
        <strain evidence="3">MB2003</strain>
    </source>
</reference>
<dbReference type="Pfam" id="PF03869">
    <property type="entry name" value="Arc"/>
    <property type="match status" value="1"/>
</dbReference>
<dbReference type="Gene3D" id="1.10.1220.10">
    <property type="entry name" value="Met repressor-like"/>
    <property type="match status" value="1"/>
</dbReference>
<accession>A0A1D9NZL1</accession>
<proteinExistence type="predicted"/>
<gene>
    <name evidence="2" type="ORF">bhn_I0764</name>
</gene>
<evidence type="ECO:0000313" key="3">
    <source>
        <dbReference type="Proteomes" id="UP000179284"/>
    </source>
</evidence>
<dbReference type="InterPro" id="IPR005569">
    <property type="entry name" value="Arc_DNA-bd_dom"/>
</dbReference>
<evidence type="ECO:0000313" key="2">
    <source>
        <dbReference type="EMBL" id="AOZ95798.1"/>
    </source>
</evidence>
<keyword evidence="3" id="KW-1185">Reference proteome</keyword>
<protein>
    <recommendedName>
        <fullName evidence="1">Arc-like DNA binding domain-containing protein</fullName>
    </recommendedName>
</protein>
<feature type="domain" description="Arc-like DNA binding" evidence="1">
    <location>
        <begin position="16"/>
        <end position="48"/>
    </location>
</feature>
<dbReference type="KEGG" id="bhu:bhn_I0764"/>
<dbReference type="EMBL" id="CP017831">
    <property type="protein sequence ID" value="AOZ95798.1"/>
    <property type="molecule type" value="Genomic_DNA"/>
</dbReference>
<organism evidence="2 3">
    <name type="scientific">Butyrivibrio hungatei</name>
    <dbReference type="NCBI Taxonomy" id="185008"/>
    <lineage>
        <taxon>Bacteria</taxon>
        <taxon>Bacillati</taxon>
        <taxon>Bacillota</taxon>
        <taxon>Clostridia</taxon>
        <taxon>Lachnospirales</taxon>
        <taxon>Lachnospiraceae</taxon>
        <taxon>Butyrivibrio</taxon>
    </lineage>
</organism>
<name>A0A1D9NZL1_9FIRM</name>
<dbReference type="AlphaFoldDB" id="A0A1D9NZL1"/>